<dbReference type="Gene3D" id="3.30.1870.10">
    <property type="entry name" value="EreA-like, domain 2"/>
    <property type="match status" value="1"/>
</dbReference>
<gene>
    <name evidence="1" type="ORF">D1953_19380</name>
</gene>
<evidence type="ECO:0000313" key="1">
    <source>
        <dbReference type="EMBL" id="RID81885.1"/>
    </source>
</evidence>
<comment type="caution">
    <text evidence="1">The sequence shown here is derived from an EMBL/GenBank/DDBJ whole genome shotgun (WGS) entry which is preliminary data.</text>
</comment>
<dbReference type="Proteomes" id="UP000266016">
    <property type="component" value="Unassembled WGS sequence"/>
</dbReference>
<dbReference type="InterPro" id="IPR007815">
    <property type="entry name" value="Emycin_Estase"/>
</dbReference>
<dbReference type="PANTHER" id="PTHR31299:SF0">
    <property type="entry name" value="ESTERASE, PUTATIVE (AFU_ORTHOLOGUE AFUA_1G05850)-RELATED"/>
    <property type="match status" value="1"/>
</dbReference>
<dbReference type="EMBL" id="QWVS01000058">
    <property type="protein sequence ID" value="RID81885.1"/>
    <property type="molecule type" value="Genomic_DNA"/>
</dbReference>
<reference evidence="1 2" key="1">
    <citation type="submission" date="2018-08" db="EMBL/GenBank/DDBJ databases">
        <title>Bacillus jemisoniae sp. nov., Bacillus chryseoplanitiae sp. nov., Bacillus resnikiae sp. nov., and Bacillus frankliniae sp. nov., isolated from Viking spacecraft and associated surfaces.</title>
        <authorList>
            <person name="Seuylemezian A."/>
            <person name="Vaishampayan P."/>
        </authorList>
    </citation>
    <scope>NUCLEOTIDE SEQUENCE [LARGE SCALE GENOMIC DNA]</scope>
    <source>
        <strain evidence="1 2">MA001</strain>
    </source>
</reference>
<dbReference type="GO" id="GO:0046677">
    <property type="term" value="P:response to antibiotic"/>
    <property type="evidence" value="ECO:0007669"/>
    <property type="project" value="InterPro"/>
</dbReference>
<dbReference type="InterPro" id="IPR052036">
    <property type="entry name" value="Hydrolase/PRTase-associated"/>
</dbReference>
<dbReference type="AlphaFoldDB" id="A0A398AWB7"/>
<dbReference type="Gene3D" id="3.40.1660.10">
    <property type="entry name" value="EreA-like (biosynthetic domain)"/>
    <property type="match status" value="1"/>
</dbReference>
<sequence>MLKTNQLIDEIKNYAVKFSSPTELQPLINAASHAKYVLLGEASHGTSEFYTIRTELTKQLIQEHQFSFVAVEGDWPACYEVNRYVKGLAPEYQSAEDVLKKSFNRWPSWMWANHEIVNLIDWLHSYNQTQTEKKVGFYGLDVYSLWESMEAIVDYLKKIKSPDLQKALNAIECFDPYKRKPEMYGISSAFYGEDCMSEILELLNTIKENKSIHPEDPEAALNMNINAIVANNAEHYYHTMVTNDNESWNIRDRHMVEALHHIGSFYGEAAKGTIWEHNTHIGDARATDMANEGMVNVGQLTREKYGQNNVYAIGFGTYQGTVIAAKRWGDPAEVMTVPKGTEGSWEEAMHNAGDFNQYLLFTEENKHLFRNVMGHRAIGVVYNPAHEHYGNYVPSRLSERYDAFIHIDETKALTLL</sequence>
<dbReference type="Pfam" id="PF05139">
    <property type="entry name" value="Erythro_esteras"/>
    <property type="match status" value="1"/>
</dbReference>
<proteinExistence type="predicted"/>
<dbReference type="CDD" id="cd14728">
    <property type="entry name" value="Ere-like"/>
    <property type="match status" value="1"/>
</dbReference>
<keyword evidence="2" id="KW-1185">Reference proteome</keyword>
<accession>A0A398AWB7</accession>
<dbReference type="InterPro" id="IPR014622">
    <property type="entry name" value="UCP036794_erythomycin"/>
</dbReference>
<protein>
    <submittedName>
        <fullName evidence="1">Erythromycin esterase family protein</fullName>
    </submittedName>
</protein>
<name>A0A398AWB7_9BACI</name>
<evidence type="ECO:0000313" key="2">
    <source>
        <dbReference type="Proteomes" id="UP000266016"/>
    </source>
</evidence>
<dbReference type="RefSeq" id="WP_119118794.1">
    <property type="nucleotide sequence ID" value="NZ_QWVS01000058.1"/>
</dbReference>
<organism evidence="1 2">
    <name type="scientific">Peribacillus asahii</name>
    <dbReference type="NCBI Taxonomy" id="228899"/>
    <lineage>
        <taxon>Bacteria</taxon>
        <taxon>Bacillati</taxon>
        <taxon>Bacillota</taxon>
        <taxon>Bacilli</taxon>
        <taxon>Bacillales</taxon>
        <taxon>Bacillaceae</taxon>
        <taxon>Peribacillus</taxon>
    </lineage>
</organism>
<dbReference type="PIRSF" id="PIRSF036794">
    <property type="entry name" value="UCP_erythr_ester"/>
    <property type="match status" value="1"/>
</dbReference>
<dbReference type="PANTHER" id="PTHR31299">
    <property type="entry name" value="ESTERASE, PUTATIVE (AFU_ORTHOLOGUE AFUA_1G05850)-RELATED"/>
    <property type="match status" value="1"/>
</dbReference>
<dbReference type="SUPFAM" id="SSF159501">
    <property type="entry name" value="EreA/ChaN-like"/>
    <property type="match status" value="1"/>
</dbReference>